<dbReference type="EMBL" id="CAFBQP010000049">
    <property type="protein sequence ID" value="CAB5064330.1"/>
    <property type="molecule type" value="Genomic_DNA"/>
</dbReference>
<dbReference type="InterPro" id="IPR014942">
    <property type="entry name" value="AbiEii"/>
</dbReference>
<reference evidence="3" key="1">
    <citation type="submission" date="2020-05" db="EMBL/GenBank/DDBJ databases">
        <authorList>
            <person name="Chiriac C."/>
            <person name="Salcher M."/>
            <person name="Ghai R."/>
            <person name="Kavagutti S V."/>
        </authorList>
    </citation>
    <scope>NUCLEOTIDE SEQUENCE</scope>
</reference>
<evidence type="ECO:0000313" key="1">
    <source>
        <dbReference type="EMBL" id="CAB4706153.1"/>
    </source>
</evidence>
<dbReference type="Gene3D" id="3.10.450.620">
    <property type="entry name" value="JHP933, nucleotidyltransferase-like core domain"/>
    <property type="match status" value="1"/>
</dbReference>
<sequence>MIPAAYVTEWGNTVGWPTVDQVEQDLVLSRLIIEIANDAYLGNELMFRGGTCLHKLHLNRARRYSEDLDYVRRSEGGIGVLLDAVRAIADRLDMSVTTNITSFPKLRLRAPFTSGNGTMSVKIEVNTYERSPARELVQVPYTVNSQWYQGSAEVQTFAVAELVATKIRALFQRSKGRDLFDLWLALTELAVPPADIIECFAPYRPDKHTAALAEQNLRAKLADLSFRHDLDQLSSTRQFAYDIDDAAELVIDQLLRRLA</sequence>
<name>A0A6J7DEF9_9ZZZZ</name>
<organism evidence="3">
    <name type="scientific">freshwater metagenome</name>
    <dbReference type="NCBI Taxonomy" id="449393"/>
    <lineage>
        <taxon>unclassified sequences</taxon>
        <taxon>metagenomes</taxon>
        <taxon>ecological metagenomes</taxon>
    </lineage>
</organism>
<evidence type="ECO:0000313" key="4">
    <source>
        <dbReference type="EMBL" id="CAB5064330.1"/>
    </source>
</evidence>
<evidence type="ECO:0000313" key="3">
    <source>
        <dbReference type="EMBL" id="CAB4868681.1"/>
    </source>
</evidence>
<evidence type="ECO:0000313" key="2">
    <source>
        <dbReference type="EMBL" id="CAB4736318.1"/>
    </source>
</evidence>
<gene>
    <name evidence="1" type="ORF">UFOPK2602_00865</name>
    <name evidence="2" type="ORF">UFOPK2806_00057</name>
    <name evidence="3" type="ORF">UFOPK3417_00628</name>
    <name evidence="4" type="ORF">UFOPK4306_01385</name>
</gene>
<dbReference type="EMBL" id="CAFBLR010000043">
    <property type="protein sequence ID" value="CAB4868681.1"/>
    <property type="molecule type" value="Genomic_DNA"/>
</dbReference>
<dbReference type="Pfam" id="PF08843">
    <property type="entry name" value="AbiEii"/>
    <property type="match status" value="1"/>
</dbReference>
<dbReference type="EMBL" id="CAEZYY010000001">
    <property type="protein sequence ID" value="CAB4736318.1"/>
    <property type="molecule type" value="Genomic_DNA"/>
</dbReference>
<accession>A0A6J7DEF9</accession>
<proteinExistence type="predicted"/>
<dbReference type="EMBL" id="CAEZXX010000048">
    <property type="protein sequence ID" value="CAB4706153.1"/>
    <property type="molecule type" value="Genomic_DNA"/>
</dbReference>
<protein>
    <submittedName>
        <fullName evidence="3">Unannotated protein</fullName>
    </submittedName>
</protein>
<dbReference type="AlphaFoldDB" id="A0A6J7DEF9"/>